<feature type="region of interest" description="Disordered" evidence="1">
    <location>
        <begin position="97"/>
        <end position="148"/>
    </location>
</feature>
<dbReference type="Proteomes" id="UP000184073">
    <property type="component" value="Unassembled WGS sequence"/>
</dbReference>
<feature type="compositionally biased region" description="Polar residues" evidence="1">
    <location>
        <begin position="161"/>
        <end position="171"/>
    </location>
</feature>
<dbReference type="RefSeq" id="XP_040665788.1">
    <property type="nucleotide sequence ID" value="XM_040806398.1"/>
</dbReference>
<dbReference type="GeneID" id="63721909"/>
<reference evidence="4" key="1">
    <citation type="journal article" date="2017" name="Genome Biol.">
        <title>Comparative genomics reveals high biological diversity and specific adaptations in the industrially and medically important fungal genus Aspergillus.</title>
        <authorList>
            <person name="de Vries R.P."/>
            <person name="Riley R."/>
            <person name="Wiebenga A."/>
            <person name="Aguilar-Osorio G."/>
            <person name="Amillis S."/>
            <person name="Uchima C.A."/>
            <person name="Anderluh G."/>
            <person name="Asadollahi M."/>
            <person name="Askin M."/>
            <person name="Barry K."/>
            <person name="Battaglia E."/>
            <person name="Bayram O."/>
            <person name="Benocci T."/>
            <person name="Braus-Stromeyer S.A."/>
            <person name="Caldana C."/>
            <person name="Canovas D."/>
            <person name="Cerqueira G.C."/>
            <person name="Chen F."/>
            <person name="Chen W."/>
            <person name="Choi C."/>
            <person name="Clum A."/>
            <person name="Dos Santos R.A."/>
            <person name="Damasio A.R."/>
            <person name="Diallinas G."/>
            <person name="Emri T."/>
            <person name="Fekete E."/>
            <person name="Flipphi M."/>
            <person name="Freyberg S."/>
            <person name="Gallo A."/>
            <person name="Gournas C."/>
            <person name="Habgood R."/>
            <person name="Hainaut M."/>
            <person name="Harispe M.L."/>
            <person name="Henrissat B."/>
            <person name="Hilden K.S."/>
            <person name="Hope R."/>
            <person name="Hossain A."/>
            <person name="Karabika E."/>
            <person name="Karaffa L."/>
            <person name="Karanyi Z."/>
            <person name="Krasevec N."/>
            <person name="Kuo A."/>
            <person name="Kusch H."/>
            <person name="LaButti K."/>
            <person name="Lagendijk E.L."/>
            <person name="Lapidus A."/>
            <person name="Levasseur A."/>
            <person name="Lindquist E."/>
            <person name="Lipzen A."/>
            <person name="Logrieco A.F."/>
            <person name="MacCabe A."/>
            <person name="Maekelae M.R."/>
            <person name="Malavazi I."/>
            <person name="Melin P."/>
            <person name="Meyer V."/>
            <person name="Mielnichuk N."/>
            <person name="Miskei M."/>
            <person name="Molnar A.P."/>
            <person name="Mule G."/>
            <person name="Ngan C.Y."/>
            <person name="Orejas M."/>
            <person name="Orosz E."/>
            <person name="Ouedraogo J.P."/>
            <person name="Overkamp K.M."/>
            <person name="Park H.-S."/>
            <person name="Perrone G."/>
            <person name="Piumi F."/>
            <person name="Punt P.J."/>
            <person name="Ram A.F."/>
            <person name="Ramon A."/>
            <person name="Rauscher S."/>
            <person name="Record E."/>
            <person name="Riano-Pachon D.M."/>
            <person name="Robert V."/>
            <person name="Roehrig J."/>
            <person name="Ruller R."/>
            <person name="Salamov A."/>
            <person name="Salih N.S."/>
            <person name="Samson R.A."/>
            <person name="Sandor E."/>
            <person name="Sanguinetti M."/>
            <person name="Schuetze T."/>
            <person name="Sepcic K."/>
            <person name="Shelest E."/>
            <person name="Sherlock G."/>
            <person name="Sophianopoulou V."/>
            <person name="Squina F.M."/>
            <person name="Sun H."/>
            <person name="Susca A."/>
            <person name="Todd R.B."/>
            <person name="Tsang A."/>
            <person name="Unkles S.E."/>
            <person name="van de Wiele N."/>
            <person name="van Rossen-Uffink D."/>
            <person name="Oliveira J.V."/>
            <person name="Vesth T.C."/>
            <person name="Visser J."/>
            <person name="Yu J.-H."/>
            <person name="Zhou M."/>
            <person name="Andersen M.R."/>
            <person name="Archer D.B."/>
            <person name="Baker S.E."/>
            <person name="Benoit I."/>
            <person name="Brakhage A.A."/>
            <person name="Braus G.H."/>
            <person name="Fischer R."/>
            <person name="Frisvad J.C."/>
            <person name="Goldman G.H."/>
            <person name="Houbraken J."/>
            <person name="Oakley B."/>
            <person name="Pocsi I."/>
            <person name="Scazzocchio C."/>
            <person name="Seiboth B."/>
            <person name="vanKuyk P.A."/>
            <person name="Wortman J."/>
            <person name="Dyer P.S."/>
            <person name="Grigoriev I.V."/>
        </authorList>
    </citation>
    <scope>NUCLEOTIDE SEQUENCE [LARGE SCALE GENOMIC DNA]</scope>
    <source>
        <strain evidence="4">CBS 583.65</strain>
    </source>
</reference>
<gene>
    <name evidence="3" type="ORF">ASPVEDRAFT_126831</name>
</gene>
<feature type="domain" description="Programmed cell death protein 2 C-terminal" evidence="2">
    <location>
        <begin position="296"/>
        <end position="429"/>
    </location>
</feature>
<feature type="compositionally biased region" description="Basic and acidic residues" evidence="1">
    <location>
        <begin position="121"/>
        <end position="136"/>
    </location>
</feature>
<feature type="compositionally biased region" description="Pro residues" evidence="1">
    <location>
        <begin position="178"/>
        <end position="190"/>
    </location>
</feature>
<protein>
    <recommendedName>
        <fullName evidence="2">Programmed cell death protein 2 C-terminal domain-containing protein</fullName>
    </recommendedName>
</protein>
<feature type="region of interest" description="Disordered" evidence="1">
    <location>
        <begin position="161"/>
        <end position="205"/>
    </location>
</feature>
<dbReference type="OrthoDB" id="443682at2759"/>
<dbReference type="GO" id="GO:0030490">
    <property type="term" value="P:maturation of SSU-rRNA"/>
    <property type="evidence" value="ECO:0007669"/>
    <property type="project" value="TreeGrafter"/>
</dbReference>
<dbReference type="EMBL" id="KV878127">
    <property type="protein sequence ID" value="OJJ00026.1"/>
    <property type="molecule type" value="Genomic_DNA"/>
</dbReference>
<organism evidence="3 4">
    <name type="scientific">Aspergillus versicolor CBS 583.65</name>
    <dbReference type="NCBI Taxonomy" id="1036611"/>
    <lineage>
        <taxon>Eukaryota</taxon>
        <taxon>Fungi</taxon>
        <taxon>Dikarya</taxon>
        <taxon>Ascomycota</taxon>
        <taxon>Pezizomycotina</taxon>
        <taxon>Eurotiomycetes</taxon>
        <taxon>Eurotiomycetidae</taxon>
        <taxon>Eurotiales</taxon>
        <taxon>Aspergillaceae</taxon>
        <taxon>Aspergillus</taxon>
        <taxon>Aspergillus subgen. Nidulantes</taxon>
    </lineage>
</organism>
<dbReference type="AlphaFoldDB" id="A0A1L9PF08"/>
<proteinExistence type="predicted"/>
<dbReference type="PANTHER" id="PTHR47524:SF1">
    <property type="entry name" value="20S RRNA ACCUMULATION PROTEIN 4"/>
    <property type="match status" value="1"/>
</dbReference>
<sequence>MDPYDSDSSGFEDEGDYTETGVVLGYASEEIIEDSVTHIGGWPTWIDNSTPPPGDFAKCKVCNRPMLLLLELDGELYEHFPDADRRLYIFSCPRKACSRKPGSIRAMRATRRHKSHQPPQKAEKQEPEKKEVEKPQAPKPDLGASLFGGTSLVNSVSANANPFSSKPASSQPSNPFAAPVPSPAPAPAPAPANNSPTKSQDDSTPNALAETFADKVRVSDPALSTQSPEPSGPPVPWPERSEFPEPFTNFYIDAEGETLSRAPTPKIPENVTIETEDAEGGAGGADVKDAFESELDKAFLKFSTRLAHNPEQVLRYEFRGTPVLYSHTDVVGKRLHESAFAKLGGVSTAPSGGSHMPRCESCGCERVFELQLVPHTISILEDGREGVGLGKDDAGMEWGTIIMGVCNKNCGPAEVGAVGYREEWAGVQWEEAAK</sequence>
<evidence type="ECO:0000313" key="4">
    <source>
        <dbReference type="Proteomes" id="UP000184073"/>
    </source>
</evidence>
<dbReference type="VEuPathDB" id="FungiDB:ASPVEDRAFT_126831"/>
<name>A0A1L9PF08_ASPVE</name>
<evidence type="ECO:0000256" key="1">
    <source>
        <dbReference type="SAM" id="MobiDB-lite"/>
    </source>
</evidence>
<accession>A0A1L9PF08</accession>
<keyword evidence="4" id="KW-1185">Reference proteome</keyword>
<dbReference type="InterPro" id="IPR007320">
    <property type="entry name" value="PDCD2_C"/>
</dbReference>
<dbReference type="PANTHER" id="PTHR47524">
    <property type="entry name" value="20S RRNA ACCUMULATION PROTEIN 4"/>
    <property type="match status" value="1"/>
</dbReference>
<dbReference type="Pfam" id="PF04194">
    <property type="entry name" value="PDCD2_C"/>
    <property type="match status" value="1"/>
</dbReference>
<evidence type="ECO:0000259" key="2">
    <source>
        <dbReference type="Pfam" id="PF04194"/>
    </source>
</evidence>
<evidence type="ECO:0000313" key="3">
    <source>
        <dbReference type="EMBL" id="OJJ00026.1"/>
    </source>
</evidence>
<dbReference type="GO" id="GO:0005737">
    <property type="term" value="C:cytoplasm"/>
    <property type="evidence" value="ECO:0007669"/>
    <property type="project" value="InterPro"/>
</dbReference>
<feature type="region of interest" description="Disordered" evidence="1">
    <location>
        <begin position="219"/>
        <end position="241"/>
    </location>
</feature>
<dbReference type="STRING" id="1036611.A0A1L9PF08"/>